<evidence type="ECO:0000313" key="3">
    <source>
        <dbReference type="Proteomes" id="UP001359559"/>
    </source>
</evidence>
<sequence length="163" mass="17892">MRPSKGTKNLNQVSLPSRTRVVSNQVENQIPSSEQEGLSPSCGTTTDETKDLFLQQNVGSDRLKMDEDDMTCLLGNIPKKSSKSAKGRCNASSAKLQNRSVLLCKEHCENKPTIISDDSGASNNVEEETALHHGVGAEPTHIDVEEKDNDLLSSFLQNRPKRQ</sequence>
<evidence type="ECO:0000313" key="2">
    <source>
        <dbReference type="EMBL" id="KAK7317758.1"/>
    </source>
</evidence>
<feature type="region of interest" description="Disordered" evidence="1">
    <location>
        <begin position="1"/>
        <end position="47"/>
    </location>
</feature>
<evidence type="ECO:0000256" key="1">
    <source>
        <dbReference type="SAM" id="MobiDB-lite"/>
    </source>
</evidence>
<feature type="compositionally biased region" description="Polar residues" evidence="1">
    <location>
        <begin position="1"/>
        <end position="46"/>
    </location>
</feature>
<dbReference type="Proteomes" id="UP001359559">
    <property type="component" value="Unassembled WGS sequence"/>
</dbReference>
<accession>A0AAN9KKA0</accession>
<proteinExistence type="predicted"/>
<reference evidence="2 3" key="1">
    <citation type="submission" date="2024-01" db="EMBL/GenBank/DDBJ databases">
        <title>The genomes of 5 underutilized Papilionoideae crops provide insights into root nodulation and disease resistance.</title>
        <authorList>
            <person name="Yuan L."/>
        </authorList>
    </citation>
    <scope>NUCLEOTIDE SEQUENCE [LARGE SCALE GENOMIC DNA]</scope>
    <source>
        <strain evidence="2">LY-2023</strain>
        <tissue evidence="2">Leaf</tissue>
    </source>
</reference>
<keyword evidence="3" id="KW-1185">Reference proteome</keyword>
<protein>
    <submittedName>
        <fullName evidence="2">Uncharacterized protein</fullName>
    </submittedName>
</protein>
<comment type="caution">
    <text evidence="2">The sequence shown here is derived from an EMBL/GenBank/DDBJ whole genome shotgun (WGS) entry which is preliminary data.</text>
</comment>
<name>A0AAN9KKA0_CLITE</name>
<organism evidence="2 3">
    <name type="scientific">Clitoria ternatea</name>
    <name type="common">Butterfly pea</name>
    <dbReference type="NCBI Taxonomy" id="43366"/>
    <lineage>
        <taxon>Eukaryota</taxon>
        <taxon>Viridiplantae</taxon>
        <taxon>Streptophyta</taxon>
        <taxon>Embryophyta</taxon>
        <taxon>Tracheophyta</taxon>
        <taxon>Spermatophyta</taxon>
        <taxon>Magnoliopsida</taxon>
        <taxon>eudicotyledons</taxon>
        <taxon>Gunneridae</taxon>
        <taxon>Pentapetalae</taxon>
        <taxon>rosids</taxon>
        <taxon>fabids</taxon>
        <taxon>Fabales</taxon>
        <taxon>Fabaceae</taxon>
        <taxon>Papilionoideae</taxon>
        <taxon>50 kb inversion clade</taxon>
        <taxon>NPAAA clade</taxon>
        <taxon>indigoferoid/millettioid clade</taxon>
        <taxon>Phaseoleae</taxon>
        <taxon>Clitoria</taxon>
    </lineage>
</organism>
<dbReference type="EMBL" id="JAYKXN010000001">
    <property type="protein sequence ID" value="KAK7317758.1"/>
    <property type="molecule type" value="Genomic_DNA"/>
</dbReference>
<feature type="region of interest" description="Disordered" evidence="1">
    <location>
        <begin position="115"/>
        <end position="143"/>
    </location>
</feature>
<dbReference type="AlphaFoldDB" id="A0AAN9KKA0"/>
<gene>
    <name evidence="2" type="ORF">RJT34_02246</name>
</gene>